<organism evidence="2 3">
    <name type="scientific">Papilio xuthus</name>
    <name type="common">Asian swallowtail butterfly</name>
    <dbReference type="NCBI Taxonomy" id="66420"/>
    <lineage>
        <taxon>Eukaryota</taxon>
        <taxon>Metazoa</taxon>
        <taxon>Ecdysozoa</taxon>
        <taxon>Arthropoda</taxon>
        <taxon>Hexapoda</taxon>
        <taxon>Insecta</taxon>
        <taxon>Pterygota</taxon>
        <taxon>Neoptera</taxon>
        <taxon>Endopterygota</taxon>
        <taxon>Lepidoptera</taxon>
        <taxon>Glossata</taxon>
        <taxon>Ditrysia</taxon>
        <taxon>Papilionoidea</taxon>
        <taxon>Papilionidae</taxon>
        <taxon>Papilioninae</taxon>
        <taxon>Papilio</taxon>
    </lineage>
</organism>
<name>A0A194PFA8_PAPXU</name>
<feature type="compositionally biased region" description="Basic and acidic residues" evidence="1">
    <location>
        <begin position="1"/>
        <end position="14"/>
    </location>
</feature>
<keyword evidence="3" id="KW-1185">Reference proteome</keyword>
<proteinExistence type="predicted"/>
<gene>
    <name evidence="2" type="ORF">RR46_13272</name>
</gene>
<evidence type="ECO:0000313" key="3">
    <source>
        <dbReference type="Proteomes" id="UP000053268"/>
    </source>
</evidence>
<dbReference type="AlphaFoldDB" id="A0A194PFA8"/>
<evidence type="ECO:0000313" key="2">
    <source>
        <dbReference type="EMBL" id="KPI92051.1"/>
    </source>
</evidence>
<protein>
    <submittedName>
        <fullName evidence="2">Uncharacterized protein</fullName>
    </submittedName>
</protein>
<evidence type="ECO:0000256" key="1">
    <source>
        <dbReference type="SAM" id="MobiDB-lite"/>
    </source>
</evidence>
<feature type="region of interest" description="Disordered" evidence="1">
    <location>
        <begin position="1"/>
        <end position="32"/>
    </location>
</feature>
<sequence>MAAKREALRKRELANEMPQGSSEGPPACEDKTRPRAYIVTSYRRGECSVGDVTPAAYITLSLPLLVVHHVSATHTRALD</sequence>
<reference evidence="2 3" key="1">
    <citation type="journal article" date="2015" name="Nat. Commun.">
        <title>Outbred genome sequencing and CRISPR/Cas9 gene editing in butterflies.</title>
        <authorList>
            <person name="Li X."/>
            <person name="Fan D."/>
            <person name="Zhang W."/>
            <person name="Liu G."/>
            <person name="Zhang L."/>
            <person name="Zhao L."/>
            <person name="Fang X."/>
            <person name="Chen L."/>
            <person name="Dong Y."/>
            <person name="Chen Y."/>
            <person name="Ding Y."/>
            <person name="Zhao R."/>
            <person name="Feng M."/>
            <person name="Zhu Y."/>
            <person name="Feng Y."/>
            <person name="Jiang X."/>
            <person name="Zhu D."/>
            <person name="Xiang H."/>
            <person name="Feng X."/>
            <person name="Li S."/>
            <person name="Wang J."/>
            <person name="Zhang G."/>
            <person name="Kronforst M.R."/>
            <person name="Wang W."/>
        </authorList>
    </citation>
    <scope>NUCLEOTIDE SEQUENCE [LARGE SCALE GENOMIC DNA]</scope>
    <source>
        <strain evidence="2">Ya'a_city_454_Px</strain>
        <tissue evidence="2">Whole body</tissue>
    </source>
</reference>
<dbReference type="Proteomes" id="UP000053268">
    <property type="component" value="Unassembled WGS sequence"/>
</dbReference>
<dbReference type="EMBL" id="KQ459604">
    <property type="protein sequence ID" value="KPI92051.1"/>
    <property type="molecule type" value="Genomic_DNA"/>
</dbReference>
<accession>A0A194PFA8</accession>